<dbReference type="InterPro" id="IPR001296">
    <property type="entry name" value="Glyco_trans_1"/>
</dbReference>
<reference evidence="5 6" key="1">
    <citation type="submission" date="2018-12" db="EMBL/GenBank/DDBJ databases">
        <title>Genome Sequence of Candidatus Viridilinea halotolerans isolated from saline sulfide-rich spring.</title>
        <authorList>
            <person name="Grouzdev D.S."/>
            <person name="Burganskaya E.I."/>
            <person name="Krutkina M.S."/>
            <person name="Sukhacheva M.V."/>
            <person name="Gorlenko V.M."/>
        </authorList>
    </citation>
    <scope>NUCLEOTIDE SEQUENCE [LARGE SCALE GENOMIC DNA]</scope>
    <source>
        <strain evidence="5">Chok-6</strain>
    </source>
</reference>
<proteinExistence type="predicted"/>
<evidence type="ECO:0000256" key="2">
    <source>
        <dbReference type="ARBA" id="ARBA00022679"/>
    </source>
</evidence>
<evidence type="ECO:0000313" key="5">
    <source>
        <dbReference type="EMBL" id="RRR76869.1"/>
    </source>
</evidence>
<dbReference type="SUPFAM" id="SSF53756">
    <property type="entry name" value="UDP-Glycosyltransferase/glycogen phosphorylase"/>
    <property type="match status" value="1"/>
</dbReference>
<dbReference type="PANTHER" id="PTHR12526:SF510">
    <property type="entry name" value="D-INOSITOL 3-PHOSPHATE GLYCOSYLTRANSFERASE"/>
    <property type="match status" value="1"/>
</dbReference>
<evidence type="ECO:0000259" key="3">
    <source>
        <dbReference type="Pfam" id="PF00534"/>
    </source>
</evidence>
<feature type="domain" description="Glycosyl transferase family 1" evidence="3">
    <location>
        <begin position="211"/>
        <end position="388"/>
    </location>
</feature>
<dbReference type="Pfam" id="PF13439">
    <property type="entry name" value="Glyco_transf_4"/>
    <property type="match status" value="1"/>
</dbReference>
<evidence type="ECO:0000259" key="4">
    <source>
        <dbReference type="Pfam" id="PF13439"/>
    </source>
</evidence>
<dbReference type="Proteomes" id="UP000280307">
    <property type="component" value="Unassembled WGS sequence"/>
</dbReference>
<protein>
    <submittedName>
        <fullName evidence="5">Glycosyltransferase family 1 protein</fullName>
    </submittedName>
</protein>
<keyword evidence="1" id="KW-0328">Glycosyltransferase</keyword>
<accession>A0A426U947</accession>
<sequence>MRVAMLSVHSSPLAKLGGKEAGGMNVYVRELARELGCRGIPVDIFTRTQQRSLPTIQPVACGVRVINLHAGPAAPYDKNWILTYLPEFVSRVRCFADGEDIAYDLIHSHYWLSGEAALRLRRSWDTPVLHMFHTLGAMKNSVARSKEETETGRRIAIERRLLHEVDAVVAATPLDRAQMVWHYGAEAERIRVVPCGVDLTRFRPTDQVSARRTLGLPAQEYLLLCVGRMEPLKGMDALIRALALLRAQQQPWAATLKVVLVGGEPEDRPHAWNSEQRRLDALRRELGVAEHVRFVGAQDQDRLPTYFAAADVVAVPSHYESFGMVALEALAAGAAVVASNAGGLALTIEDGRSGLLFPVDDHTALAQHIAHLLEHPDAAVALRTAARARATEFGWGAIARRISGLYTELIATHAAARAARRSTAQVS</sequence>
<dbReference type="Gene3D" id="3.40.50.2000">
    <property type="entry name" value="Glycogen Phosphorylase B"/>
    <property type="match status" value="2"/>
</dbReference>
<dbReference type="PANTHER" id="PTHR12526">
    <property type="entry name" value="GLYCOSYLTRANSFERASE"/>
    <property type="match status" value="1"/>
</dbReference>
<name>A0A426U947_9CHLR</name>
<evidence type="ECO:0000256" key="1">
    <source>
        <dbReference type="ARBA" id="ARBA00022676"/>
    </source>
</evidence>
<evidence type="ECO:0000313" key="6">
    <source>
        <dbReference type="Proteomes" id="UP000280307"/>
    </source>
</evidence>
<comment type="caution">
    <text evidence="5">The sequence shown here is derived from an EMBL/GenBank/DDBJ whole genome shotgun (WGS) entry which is preliminary data.</text>
</comment>
<keyword evidence="2 5" id="KW-0808">Transferase</keyword>
<feature type="domain" description="Glycosyltransferase subfamily 4-like N-terminal" evidence="4">
    <location>
        <begin position="22"/>
        <end position="201"/>
    </location>
</feature>
<dbReference type="InterPro" id="IPR028098">
    <property type="entry name" value="Glyco_trans_4-like_N"/>
</dbReference>
<dbReference type="Pfam" id="PF00534">
    <property type="entry name" value="Glycos_transf_1"/>
    <property type="match status" value="1"/>
</dbReference>
<organism evidence="5 6">
    <name type="scientific">Candidatus Viridilinea halotolerans</name>
    <dbReference type="NCBI Taxonomy" id="2491704"/>
    <lineage>
        <taxon>Bacteria</taxon>
        <taxon>Bacillati</taxon>
        <taxon>Chloroflexota</taxon>
        <taxon>Chloroflexia</taxon>
        <taxon>Chloroflexales</taxon>
        <taxon>Chloroflexineae</taxon>
        <taxon>Oscillochloridaceae</taxon>
        <taxon>Candidatus Viridilinea</taxon>
    </lineage>
</organism>
<dbReference type="EMBL" id="RSAS01000092">
    <property type="protein sequence ID" value="RRR76869.1"/>
    <property type="molecule type" value="Genomic_DNA"/>
</dbReference>
<gene>
    <name evidence="5" type="ORF">EI684_02285</name>
</gene>
<dbReference type="AlphaFoldDB" id="A0A426U947"/>
<dbReference type="GO" id="GO:0016757">
    <property type="term" value="F:glycosyltransferase activity"/>
    <property type="evidence" value="ECO:0007669"/>
    <property type="project" value="UniProtKB-KW"/>
</dbReference>